<dbReference type="EMBL" id="MCFK01008485">
    <property type="protein sequence ID" value="RKF56006.1"/>
    <property type="molecule type" value="Genomic_DNA"/>
</dbReference>
<dbReference type="SMART" id="SM01252">
    <property type="entry name" value="KilA-N"/>
    <property type="match status" value="1"/>
</dbReference>
<keyword evidence="3" id="KW-0175">Coiled coil</keyword>
<evidence type="ECO:0000313" key="6">
    <source>
        <dbReference type="EMBL" id="RKF56006.1"/>
    </source>
</evidence>
<keyword evidence="7" id="KW-1185">Reference proteome</keyword>
<dbReference type="GO" id="GO:0048315">
    <property type="term" value="P:conidium formation"/>
    <property type="evidence" value="ECO:0007669"/>
    <property type="project" value="UniProtKB-KW"/>
</dbReference>
<feature type="region of interest" description="Disordered" evidence="4">
    <location>
        <begin position="245"/>
        <end position="279"/>
    </location>
</feature>
<dbReference type="GO" id="GO:0070197">
    <property type="term" value="P:meiotic attachment of telomere to nuclear envelope"/>
    <property type="evidence" value="ECO:0007669"/>
    <property type="project" value="InterPro"/>
</dbReference>
<dbReference type="STRING" id="212602.A0A420HEW6"/>
<evidence type="ECO:0000259" key="5">
    <source>
        <dbReference type="PROSITE" id="PS51299"/>
    </source>
</evidence>
<dbReference type="GO" id="GO:0003677">
    <property type="term" value="F:DNA binding"/>
    <property type="evidence" value="ECO:0007669"/>
    <property type="project" value="InterPro"/>
</dbReference>
<dbReference type="InterPro" id="IPR036887">
    <property type="entry name" value="HTH_APSES_sf"/>
</dbReference>
<dbReference type="GO" id="GO:0030435">
    <property type="term" value="P:sporulation resulting in formation of a cellular spore"/>
    <property type="evidence" value="ECO:0007669"/>
    <property type="project" value="UniProtKB-KW"/>
</dbReference>
<reference evidence="6 7" key="1">
    <citation type="journal article" date="2018" name="BMC Genomics">
        <title>Comparative genome analyses reveal sequence features reflecting distinct modes of host-adaptation between dicot and monocot powdery mildew.</title>
        <authorList>
            <person name="Wu Y."/>
            <person name="Ma X."/>
            <person name="Pan Z."/>
            <person name="Kale S.D."/>
            <person name="Song Y."/>
            <person name="King H."/>
            <person name="Zhang Q."/>
            <person name="Presley C."/>
            <person name="Deng X."/>
            <person name="Wei C.I."/>
            <person name="Xiao S."/>
        </authorList>
    </citation>
    <scope>NUCLEOTIDE SEQUENCE [LARGE SCALE GENOMIC DNA]</scope>
    <source>
        <strain evidence="6">UMSG2</strain>
    </source>
</reference>
<dbReference type="Proteomes" id="UP000286134">
    <property type="component" value="Unassembled WGS sequence"/>
</dbReference>
<dbReference type="GO" id="GO:0044820">
    <property type="term" value="P:mitotic telomere tethering at nuclear periphery"/>
    <property type="evidence" value="ECO:0007669"/>
    <property type="project" value="TreeGrafter"/>
</dbReference>
<dbReference type="SUPFAM" id="SSF54616">
    <property type="entry name" value="DNA-binding domain of Mlu1-box binding protein MBP1"/>
    <property type="match status" value="1"/>
</dbReference>
<protein>
    <recommendedName>
        <fullName evidence="5">HTH APSES-type domain-containing protein</fullName>
    </recommendedName>
</protein>
<evidence type="ECO:0000313" key="7">
    <source>
        <dbReference type="Proteomes" id="UP000286134"/>
    </source>
</evidence>
<dbReference type="PANTHER" id="PTHR38044">
    <property type="entry name" value="BOUQUET FORMATION PROTEIN 4"/>
    <property type="match status" value="1"/>
</dbReference>
<evidence type="ECO:0000256" key="4">
    <source>
        <dbReference type="SAM" id="MobiDB-lite"/>
    </source>
</evidence>
<dbReference type="PROSITE" id="PS51299">
    <property type="entry name" value="HTH_APSES"/>
    <property type="match status" value="1"/>
</dbReference>
<accession>A0A420HEW6</accession>
<sequence length="434" mass="48620">MAPLRHLPKRFNPLMTEEVPPYEVLVARRRLGQTDLTVQTWQDGSSKSSKKVNLGTLDYAHLRAPLPKGIVSGIFNPSPPSYFLMRRSHDGFISATGMFKATFPYAAVVEESLERKYIKSLPSTSSEETAGNVWIPPEHALKLAEEYQILPWIKALLDNTPIEISTGNDTATKIIKPPPPFYPNQDVLIPTVEVHDNPHRSTSPTKSALPRKIIGAKSQISKVDPKNTKPPEHTKILSNSKYIEDEAMEPSTETNRKISDDAKSPIQLNDTGLDNSDSSMEEITHDTEDASCESFPEDDLSEELIPVNDVPEVEEKEVAMNVEESEDQIKFTPPSISSLKNDGEKLIAEAKEMIQDEEKTESQESSCRNLKRKAKEIEENSKDCHERQVDENLAKRQRIESRELRKEKTKSRALLGITVTLAIGAAVQYAFSAF</sequence>
<gene>
    <name evidence="6" type="ORF">OnM2_084030</name>
</gene>
<comment type="caution">
    <text evidence="6">The sequence shown here is derived from an EMBL/GenBank/DDBJ whole genome shotgun (WGS) entry which is preliminary data.</text>
</comment>
<dbReference type="InterPro" id="IPR003163">
    <property type="entry name" value="Tscrpt_reg_HTH_APSES-type"/>
</dbReference>
<evidence type="ECO:0000256" key="2">
    <source>
        <dbReference type="ARBA" id="ARBA00023321"/>
    </source>
</evidence>
<feature type="domain" description="HTH APSES-type" evidence="5">
    <location>
        <begin position="61"/>
        <end position="169"/>
    </location>
</feature>
<dbReference type="OrthoDB" id="5346159at2759"/>
<proteinExistence type="predicted"/>
<feature type="coiled-coil region" evidence="3">
    <location>
        <begin position="340"/>
        <end position="387"/>
    </location>
</feature>
<dbReference type="GO" id="GO:1990862">
    <property type="term" value="C:nuclear membrane complex Bqt3-Bqt4"/>
    <property type="evidence" value="ECO:0007669"/>
    <property type="project" value="InterPro"/>
</dbReference>
<feature type="compositionally biased region" description="Polar residues" evidence="4">
    <location>
        <begin position="266"/>
        <end position="278"/>
    </location>
</feature>
<dbReference type="InterPro" id="IPR018004">
    <property type="entry name" value="KilA/APSES_HTH"/>
</dbReference>
<evidence type="ECO:0000256" key="1">
    <source>
        <dbReference type="ARBA" id="ARBA00022969"/>
    </source>
</evidence>
<organism evidence="6 7">
    <name type="scientific">Erysiphe neolycopersici</name>
    <dbReference type="NCBI Taxonomy" id="212602"/>
    <lineage>
        <taxon>Eukaryota</taxon>
        <taxon>Fungi</taxon>
        <taxon>Dikarya</taxon>
        <taxon>Ascomycota</taxon>
        <taxon>Pezizomycotina</taxon>
        <taxon>Leotiomycetes</taxon>
        <taxon>Erysiphales</taxon>
        <taxon>Erysiphaceae</taxon>
        <taxon>Erysiphe</taxon>
    </lineage>
</organism>
<keyword evidence="2" id="KW-0183">Conidiation</keyword>
<evidence type="ECO:0000256" key="3">
    <source>
        <dbReference type="SAM" id="Coils"/>
    </source>
</evidence>
<dbReference type="Gene3D" id="3.10.260.10">
    <property type="entry name" value="Transcription regulator HTH, APSES-type DNA-binding domain"/>
    <property type="match status" value="1"/>
</dbReference>
<name>A0A420HEW6_9PEZI</name>
<dbReference type="InterPro" id="IPR037548">
    <property type="entry name" value="Bqt4"/>
</dbReference>
<dbReference type="AlphaFoldDB" id="A0A420HEW6"/>
<dbReference type="PANTHER" id="PTHR38044:SF1">
    <property type="entry name" value="BOUQUET FORMATION PROTEIN 4"/>
    <property type="match status" value="1"/>
</dbReference>
<keyword evidence="1" id="KW-0749">Sporulation</keyword>
<feature type="compositionally biased region" description="Basic and acidic residues" evidence="4">
    <location>
        <begin position="254"/>
        <end position="263"/>
    </location>
</feature>